<evidence type="ECO:0000313" key="2">
    <source>
        <dbReference type="EMBL" id="MQR02370.1"/>
    </source>
</evidence>
<keyword evidence="3" id="KW-1185">Reference proteome</keyword>
<dbReference type="RefSeq" id="WP_153236006.1">
    <property type="nucleotide sequence ID" value="NZ_WINI01000009.1"/>
</dbReference>
<dbReference type="Proteomes" id="UP000451565">
    <property type="component" value="Unassembled WGS sequence"/>
</dbReference>
<dbReference type="EMBL" id="WINI01000009">
    <property type="protein sequence ID" value="MQR02370.1"/>
    <property type="molecule type" value="Genomic_DNA"/>
</dbReference>
<dbReference type="OrthoDB" id="8907314at2"/>
<sequence>MDLFVNALLSLVFGLIGGSLTTFIREKSKNFATRQDIGKITAEVEKVKTEYASQLKVLEHRHSVLLDELQGKQQLRMAALEKRLQVHQEAFTLWRKLISKINERQDVKDVLEECNRWWDSNCLYLSANARKAFAEALFSAAIHGDLIQDVNITKDWKPAMENAKVINKAGAELIAAVELPSLVEREYGVETTYMK</sequence>
<organism evidence="2 3">
    <name type="scientific">Glaciimonas soli</name>
    <dbReference type="NCBI Taxonomy" id="2590999"/>
    <lineage>
        <taxon>Bacteria</taxon>
        <taxon>Pseudomonadati</taxon>
        <taxon>Pseudomonadota</taxon>
        <taxon>Betaproteobacteria</taxon>
        <taxon>Burkholderiales</taxon>
        <taxon>Oxalobacteraceae</taxon>
        <taxon>Glaciimonas</taxon>
    </lineage>
</organism>
<proteinExistence type="predicted"/>
<gene>
    <name evidence="2" type="ORF">GEV47_16970</name>
</gene>
<evidence type="ECO:0000256" key="1">
    <source>
        <dbReference type="SAM" id="Phobius"/>
    </source>
</evidence>
<protein>
    <submittedName>
        <fullName evidence="2">Uncharacterized protein</fullName>
    </submittedName>
</protein>
<feature type="transmembrane region" description="Helical" evidence="1">
    <location>
        <begin position="6"/>
        <end position="24"/>
    </location>
</feature>
<name>A0A843YT52_9BURK</name>
<keyword evidence="1" id="KW-0472">Membrane</keyword>
<comment type="caution">
    <text evidence="2">The sequence shown here is derived from an EMBL/GenBank/DDBJ whole genome shotgun (WGS) entry which is preliminary data.</text>
</comment>
<keyword evidence="1" id="KW-0812">Transmembrane</keyword>
<accession>A0A843YT52</accession>
<reference evidence="2 3" key="1">
    <citation type="submission" date="2019-10" db="EMBL/GenBank/DDBJ databases">
        <title>Glaciimonas soli sp. nov., a psychrophilic bacterium isolated from the forest soil of a high elevation mountain in Taiwan.</title>
        <authorList>
            <person name="Wang L.-T."/>
            <person name="Shieh W.Y."/>
        </authorList>
    </citation>
    <scope>NUCLEOTIDE SEQUENCE [LARGE SCALE GENOMIC DNA]</scope>
    <source>
        <strain evidence="2 3">GS1</strain>
    </source>
</reference>
<dbReference type="AlphaFoldDB" id="A0A843YT52"/>
<evidence type="ECO:0000313" key="3">
    <source>
        <dbReference type="Proteomes" id="UP000451565"/>
    </source>
</evidence>
<keyword evidence="1" id="KW-1133">Transmembrane helix</keyword>